<reference evidence="2 3" key="1">
    <citation type="submission" date="2019-11" db="EMBL/GenBank/DDBJ databases">
        <title>Draft Genome Sequence of Plant Growth-Promoting Rhizosphere-Associated Bacteria.</title>
        <authorList>
            <person name="Vasilyev I.Y."/>
            <person name="Radchenko V."/>
            <person name="Ilnitskaya E.V."/>
        </authorList>
    </citation>
    <scope>NUCLEOTIDE SEQUENCE [LARGE SCALE GENOMIC DNA]</scope>
    <source>
        <strain evidence="2 3">VRA_01-1sq_f</strain>
    </source>
</reference>
<organism evidence="2 3">
    <name type="scientific">Ligilactobacillus salivarius</name>
    <dbReference type="NCBI Taxonomy" id="1624"/>
    <lineage>
        <taxon>Bacteria</taxon>
        <taxon>Bacillati</taxon>
        <taxon>Bacillota</taxon>
        <taxon>Bacilli</taxon>
        <taxon>Lactobacillales</taxon>
        <taxon>Lactobacillaceae</taxon>
        <taxon>Ligilactobacillus</taxon>
    </lineage>
</organism>
<gene>
    <name evidence="2" type="ORF">GKC33_13965</name>
</gene>
<feature type="non-terminal residue" evidence="2">
    <location>
        <position position="99"/>
    </location>
</feature>
<keyword evidence="2" id="KW-0489">Methyltransferase</keyword>
<dbReference type="GO" id="GO:0032259">
    <property type="term" value="P:methylation"/>
    <property type="evidence" value="ECO:0007669"/>
    <property type="project" value="UniProtKB-KW"/>
</dbReference>
<evidence type="ECO:0000313" key="3">
    <source>
        <dbReference type="Proteomes" id="UP000467635"/>
    </source>
</evidence>
<comment type="caution">
    <text evidence="2">The sequence shown here is derived from an EMBL/GenBank/DDBJ whole genome shotgun (WGS) entry which is preliminary data.</text>
</comment>
<dbReference type="Pfam" id="PF17126">
    <property type="entry name" value="RsmF_methylt_CI"/>
    <property type="match status" value="1"/>
</dbReference>
<sequence length="99" mass="11524">KFVADFASQEVNFADQDLRVNGDYLYYYNKNWLDINKLKYVRPGLMLGTFKKNRFEPSYALALAVQEVAEENVIELTKDQWTEYVAGNTIFLSGNTRKN</sequence>
<protein>
    <submittedName>
        <fullName evidence="2">RNA methyltransferase</fullName>
    </submittedName>
</protein>
<dbReference type="CDD" id="cd21147">
    <property type="entry name" value="RsmF_methylt_CTD1"/>
    <property type="match status" value="1"/>
</dbReference>
<dbReference type="EMBL" id="WKKX01001162">
    <property type="protein sequence ID" value="MSE09717.1"/>
    <property type="molecule type" value="Genomic_DNA"/>
</dbReference>
<dbReference type="GO" id="GO:0008168">
    <property type="term" value="F:methyltransferase activity"/>
    <property type="evidence" value="ECO:0007669"/>
    <property type="project" value="UniProtKB-KW"/>
</dbReference>
<dbReference type="AlphaFoldDB" id="A0A7X2SU19"/>
<dbReference type="InterPro" id="IPR031340">
    <property type="entry name" value="RsmF_methylt_CI"/>
</dbReference>
<proteinExistence type="predicted"/>
<feature type="domain" description="Ribosomal RNA small subunit methyltransferase F first C-terminal" evidence="1">
    <location>
        <begin position="2"/>
        <end position="64"/>
    </location>
</feature>
<dbReference type="Proteomes" id="UP000467635">
    <property type="component" value="Unassembled WGS sequence"/>
</dbReference>
<name>A0A7X2SU19_9LACO</name>
<keyword evidence="2" id="KW-0808">Transferase</keyword>
<dbReference type="InterPro" id="IPR029063">
    <property type="entry name" value="SAM-dependent_MTases_sf"/>
</dbReference>
<dbReference type="Gene3D" id="3.40.50.150">
    <property type="entry name" value="Vaccinia Virus protein VP39"/>
    <property type="match status" value="1"/>
</dbReference>
<evidence type="ECO:0000313" key="2">
    <source>
        <dbReference type="EMBL" id="MSE09717.1"/>
    </source>
</evidence>
<feature type="non-terminal residue" evidence="2">
    <location>
        <position position="1"/>
    </location>
</feature>
<evidence type="ECO:0000259" key="1">
    <source>
        <dbReference type="Pfam" id="PF17126"/>
    </source>
</evidence>
<accession>A0A7X2SU19</accession>